<dbReference type="SUPFAM" id="SSF51735">
    <property type="entry name" value="NAD(P)-binding Rossmann-fold domains"/>
    <property type="match status" value="1"/>
</dbReference>
<dbReference type="Proteomes" id="UP000324222">
    <property type="component" value="Unassembled WGS sequence"/>
</dbReference>
<dbReference type="Pfam" id="PF13460">
    <property type="entry name" value="NAD_binding_10"/>
    <property type="match status" value="1"/>
</dbReference>
<organism evidence="2 3">
    <name type="scientific">Portunus trituberculatus</name>
    <name type="common">Swimming crab</name>
    <name type="synonym">Neptunus trituberculatus</name>
    <dbReference type="NCBI Taxonomy" id="210409"/>
    <lineage>
        <taxon>Eukaryota</taxon>
        <taxon>Metazoa</taxon>
        <taxon>Ecdysozoa</taxon>
        <taxon>Arthropoda</taxon>
        <taxon>Crustacea</taxon>
        <taxon>Multicrustacea</taxon>
        <taxon>Malacostraca</taxon>
        <taxon>Eumalacostraca</taxon>
        <taxon>Eucarida</taxon>
        <taxon>Decapoda</taxon>
        <taxon>Pleocyemata</taxon>
        <taxon>Brachyura</taxon>
        <taxon>Eubrachyura</taxon>
        <taxon>Portunoidea</taxon>
        <taxon>Portunidae</taxon>
        <taxon>Portuninae</taxon>
        <taxon>Portunus</taxon>
    </lineage>
</organism>
<gene>
    <name evidence="2" type="ORF">E2C01_006174</name>
</gene>
<dbReference type="GO" id="GO:0003824">
    <property type="term" value="F:catalytic activity"/>
    <property type="evidence" value="ECO:0007669"/>
    <property type="project" value="UniProtKB-ARBA"/>
</dbReference>
<dbReference type="Gene3D" id="3.40.50.720">
    <property type="entry name" value="NAD(P)-binding Rossmann-like Domain"/>
    <property type="match status" value="1"/>
</dbReference>
<accession>A0A5B7CVK9</accession>
<dbReference type="AlphaFoldDB" id="A0A5B7CVK9"/>
<feature type="domain" description="NAD(P)-binding" evidence="1">
    <location>
        <begin position="30"/>
        <end position="111"/>
    </location>
</feature>
<sequence length="131" mass="14592">MKTVSYALKVTPPLLPAVNGWLGKLSVARNVVKGDVFDEASLTPVMVEQDAVVSCLGFNRNPQPVTGYTESMSAIVEAMRKTNITRLVTMTAWYTDSECSTDSHRKHDQHIAFWLQHGILVSFFFISTTQL</sequence>
<dbReference type="EMBL" id="VSRR010000281">
    <property type="protein sequence ID" value="MPC13439.1"/>
    <property type="molecule type" value="Genomic_DNA"/>
</dbReference>
<dbReference type="InterPro" id="IPR036291">
    <property type="entry name" value="NAD(P)-bd_dom_sf"/>
</dbReference>
<name>A0A5B7CVK9_PORTR</name>
<dbReference type="OrthoDB" id="419598at2759"/>
<comment type="caution">
    <text evidence="2">The sequence shown here is derived from an EMBL/GenBank/DDBJ whole genome shotgun (WGS) entry which is preliminary data.</text>
</comment>
<keyword evidence="3" id="KW-1185">Reference proteome</keyword>
<evidence type="ECO:0000313" key="2">
    <source>
        <dbReference type="EMBL" id="MPC13439.1"/>
    </source>
</evidence>
<reference evidence="2 3" key="1">
    <citation type="submission" date="2019-05" db="EMBL/GenBank/DDBJ databases">
        <title>Another draft genome of Portunus trituberculatus and its Hox gene families provides insights of decapod evolution.</title>
        <authorList>
            <person name="Jeong J.-H."/>
            <person name="Song I."/>
            <person name="Kim S."/>
            <person name="Choi T."/>
            <person name="Kim D."/>
            <person name="Ryu S."/>
            <person name="Kim W."/>
        </authorList>
    </citation>
    <scope>NUCLEOTIDE SEQUENCE [LARGE SCALE GENOMIC DNA]</scope>
    <source>
        <tissue evidence="2">Muscle</tissue>
    </source>
</reference>
<evidence type="ECO:0000259" key="1">
    <source>
        <dbReference type="Pfam" id="PF13460"/>
    </source>
</evidence>
<protein>
    <recommendedName>
        <fullName evidence="1">NAD(P)-binding domain-containing protein</fullName>
    </recommendedName>
</protein>
<evidence type="ECO:0000313" key="3">
    <source>
        <dbReference type="Proteomes" id="UP000324222"/>
    </source>
</evidence>
<proteinExistence type="predicted"/>
<dbReference type="InterPro" id="IPR016040">
    <property type="entry name" value="NAD(P)-bd_dom"/>
</dbReference>